<feature type="domain" description="Bacterial sugar transferase" evidence="3">
    <location>
        <begin position="7"/>
        <end position="175"/>
    </location>
</feature>
<dbReference type="AlphaFoldDB" id="A0A5R9KPA7"/>
<keyword evidence="2" id="KW-1133">Transmembrane helix</keyword>
<evidence type="ECO:0000313" key="4">
    <source>
        <dbReference type="EMBL" id="TLU98053.1"/>
    </source>
</evidence>
<gene>
    <name evidence="4" type="ORF">FEN17_25035</name>
</gene>
<dbReference type="Proteomes" id="UP000306402">
    <property type="component" value="Unassembled WGS sequence"/>
</dbReference>
<dbReference type="PANTHER" id="PTHR30576">
    <property type="entry name" value="COLANIC BIOSYNTHESIS UDP-GLUCOSE LIPID CARRIER TRANSFERASE"/>
    <property type="match status" value="1"/>
</dbReference>
<dbReference type="Pfam" id="PF02397">
    <property type="entry name" value="Bac_transf"/>
    <property type="match status" value="1"/>
</dbReference>
<name>A0A5R9KPA7_9BACT</name>
<reference evidence="4 5" key="1">
    <citation type="submission" date="2019-05" db="EMBL/GenBank/DDBJ databases">
        <authorList>
            <person name="Qu J.-H."/>
        </authorList>
    </citation>
    <scope>NUCLEOTIDE SEQUENCE [LARGE SCALE GENOMIC DNA]</scope>
    <source>
        <strain evidence="4 5">T17</strain>
    </source>
</reference>
<protein>
    <submittedName>
        <fullName evidence="4">Sugar transferase</fullName>
    </submittedName>
</protein>
<keyword evidence="2" id="KW-0812">Transmembrane</keyword>
<dbReference type="PANTHER" id="PTHR30576:SF8">
    <property type="entry name" value="UNDECAPRENYL-PHOSPHATE GALACTOSE PHOSPHOTRANSFERASE"/>
    <property type="match status" value="1"/>
</dbReference>
<dbReference type="OrthoDB" id="9774190at2"/>
<dbReference type="GO" id="GO:0016780">
    <property type="term" value="F:phosphotransferase activity, for other substituted phosphate groups"/>
    <property type="evidence" value="ECO:0007669"/>
    <property type="project" value="TreeGrafter"/>
</dbReference>
<comment type="similarity">
    <text evidence="1">Belongs to the bacterial sugar transferase family.</text>
</comment>
<keyword evidence="4" id="KW-0808">Transferase</keyword>
<evidence type="ECO:0000259" key="3">
    <source>
        <dbReference type="Pfam" id="PF02397"/>
    </source>
</evidence>
<organism evidence="4 5">
    <name type="scientific">Dyadobacter luticola</name>
    <dbReference type="NCBI Taxonomy" id="1979387"/>
    <lineage>
        <taxon>Bacteria</taxon>
        <taxon>Pseudomonadati</taxon>
        <taxon>Bacteroidota</taxon>
        <taxon>Cytophagia</taxon>
        <taxon>Cytophagales</taxon>
        <taxon>Spirosomataceae</taxon>
        <taxon>Dyadobacter</taxon>
    </lineage>
</organism>
<comment type="caution">
    <text evidence="4">The sequence shown here is derived from an EMBL/GenBank/DDBJ whole genome shotgun (WGS) entry which is preliminary data.</text>
</comment>
<evidence type="ECO:0000313" key="5">
    <source>
        <dbReference type="Proteomes" id="UP000306402"/>
    </source>
</evidence>
<dbReference type="RefSeq" id="WP_138368153.1">
    <property type="nucleotide sequence ID" value="NZ_VCEJ01000008.1"/>
</dbReference>
<accession>A0A5R9KPA7</accession>
<dbReference type="InterPro" id="IPR003362">
    <property type="entry name" value="Bact_transf"/>
</dbReference>
<sequence length="195" mass="22718">MYRKFGKRTFDIFLAVTGLIILFPLFIFLTVLLWFHFSGRPFFLQARPGKNEKVFRLIKFRSMREASPRKLHITFIGHLLRKSSLDELPQLWNVLRGDMSLVGPRPLLTEYLTLYNTEQRKRHSVSPGITGLAQVNGRNAISWEDKFAFDLWYVQNQSFKLDFEILLLTVKRVFQCRGIVSPGEVGFEKFKGSGL</sequence>
<proteinExistence type="inferred from homology"/>
<keyword evidence="5" id="KW-1185">Reference proteome</keyword>
<evidence type="ECO:0000256" key="1">
    <source>
        <dbReference type="ARBA" id="ARBA00006464"/>
    </source>
</evidence>
<keyword evidence="2" id="KW-0472">Membrane</keyword>
<feature type="transmembrane region" description="Helical" evidence="2">
    <location>
        <begin position="12"/>
        <end position="37"/>
    </location>
</feature>
<dbReference type="EMBL" id="VCEJ01000008">
    <property type="protein sequence ID" value="TLU98053.1"/>
    <property type="molecule type" value="Genomic_DNA"/>
</dbReference>
<evidence type="ECO:0000256" key="2">
    <source>
        <dbReference type="SAM" id="Phobius"/>
    </source>
</evidence>